<gene>
    <name evidence="2" type="ORF">SISNIDRAFT_456593</name>
</gene>
<dbReference type="EMBL" id="KV419414">
    <property type="protein sequence ID" value="KZS91670.1"/>
    <property type="molecule type" value="Genomic_DNA"/>
</dbReference>
<feature type="region of interest" description="Disordered" evidence="1">
    <location>
        <begin position="29"/>
        <end position="96"/>
    </location>
</feature>
<protein>
    <submittedName>
        <fullName evidence="2">Uncharacterized protein</fullName>
    </submittedName>
</protein>
<accession>A0A164SP00</accession>
<feature type="compositionally biased region" description="Acidic residues" evidence="1">
    <location>
        <begin position="56"/>
        <end position="69"/>
    </location>
</feature>
<feature type="region of interest" description="Disordered" evidence="1">
    <location>
        <begin position="271"/>
        <end position="318"/>
    </location>
</feature>
<feature type="compositionally biased region" description="Low complexity" evidence="1">
    <location>
        <begin position="70"/>
        <end position="82"/>
    </location>
</feature>
<dbReference type="Proteomes" id="UP000076722">
    <property type="component" value="Unassembled WGS sequence"/>
</dbReference>
<name>A0A164SP00_9AGAM</name>
<proteinExistence type="predicted"/>
<evidence type="ECO:0000313" key="3">
    <source>
        <dbReference type="Proteomes" id="UP000076722"/>
    </source>
</evidence>
<feature type="compositionally biased region" description="Acidic residues" evidence="1">
    <location>
        <begin position="272"/>
        <end position="282"/>
    </location>
</feature>
<organism evidence="2 3">
    <name type="scientific">Sistotremastrum niveocremeum HHB9708</name>
    <dbReference type="NCBI Taxonomy" id="1314777"/>
    <lineage>
        <taxon>Eukaryota</taxon>
        <taxon>Fungi</taxon>
        <taxon>Dikarya</taxon>
        <taxon>Basidiomycota</taxon>
        <taxon>Agaricomycotina</taxon>
        <taxon>Agaricomycetes</taxon>
        <taxon>Sistotremastrales</taxon>
        <taxon>Sistotremastraceae</taxon>
        <taxon>Sertulicium</taxon>
        <taxon>Sertulicium niveocremeum</taxon>
    </lineage>
</organism>
<sequence length="318" mass="33851">MPHITSIGLSSWQPKPIKIGNISTAMSALSDKHRPRARFGKPCTEQPTRAQTIIVEDSEMSSDVEDDESSCSSSSSRESTPEPASPPLSIPTLVTTSPVSAPTPVAVDVPAPTPAPVATSIVTPIAPVTSSSPSSSSYLPSKAKSASFTEKVLQPIWNAAQRERLANMSHPLVAHLPVKFRHACMKRIKEDAARKGLEVSATKAFVKASADALVKVMAGLTIQNVDEIDALTAGFNALDLAIRRAYVRDNDIADAMGRLCINVDIGSPVVSTDDDSGCEGDTESSPRKRKASRRGDDDDDDEGRRSSKKAKAPATHRD</sequence>
<evidence type="ECO:0000256" key="1">
    <source>
        <dbReference type="SAM" id="MobiDB-lite"/>
    </source>
</evidence>
<dbReference type="AlphaFoldDB" id="A0A164SP00"/>
<reference evidence="2 3" key="1">
    <citation type="journal article" date="2016" name="Mol. Biol. Evol.">
        <title>Comparative Genomics of Early-Diverging Mushroom-Forming Fungi Provides Insights into the Origins of Lignocellulose Decay Capabilities.</title>
        <authorList>
            <person name="Nagy L.G."/>
            <person name="Riley R."/>
            <person name="Tritt A."/>
            <person name="Adam C."/>
            <person name="Daum C."/>
            <person name="Floudas D."/>
            <person name="Sun H."/>
            <person name="Yadav J.S."/>
            <person name="Pangilinan J."/>
            <person name="Larsson K.H."/>
            <person name="Matsuura K."/>
            <person name="Barry K."/>
            <person name="Labutti K."/>
            <person name="Kuo R."/>
            <person name="Ohm R.A."/>
            <person name="Bhattacharya S.S."/>
            <person name="Shirouzu T."/>
            <person name="Yoshinaga Y."/>
            <person name="Martin F.M."/>
            <person name="Grigoriev I.V."/>
            <person name="Hibbett D.S."/>
        </authorList>
    </citation>
    <scope>NUCLEOTIDE SEQUENCE [LARGE SCALE GENOMIC DNA]</scope>
    <source>
        <strain evidence="2 3">HHB9708</strain>
    </source>
</reference>
<keyword evidence="3" id="KW-1185">Reference proteome</keyword>
<evidence type="ECO:0000313" key="2">
    <source>
        <dbReference type="EMBL" id="KZS91670.1"/>
    </source>
</evidence>